<dbReference type="Pfam" id="PF17148">
    <property type="entry name" value="DUF5117"/>
    <property type="match status" value="1"/>
</dbReference>
<evidence type="ECO:0000259" key="2">
    <source>
        <dbReference type="Pfam" id="PF17148"/>
    </source>
</evidence>
<dbReference type="GO" id="GO:0008237">
    <property type="term" value="F:metallopeptidase activity"/>
    <property type="evidence" value="ECO:0007669"/>
    <property type="project" value="UniProtKB-KW"/>
</dbReference>
<reference evidence="3 4" key="1">
    <citation type="submission" date="2020-07" db="EMBL/GenBank/DDBJ databases">
        <title>Bacterium isolated from marine sediment.</title>
        <authorList>
            <person name="Shang D."/>
        </authorList>
    </citation>
    <scope>NUCLEOTIDE SEQUENCE [LARGE SCALE GENOMIC DNA]</scope>
    <source>
        <strain evidence="3 4">F6074</strain>
    </source>
</reference>
<sequence>MKNIALICLLIGLNIKLSFGNIQTIIDPSSTSEQAAKQPFLTTLMKNGDLFLNIPHQLLDTPMLFVRYDQSMERKFMQVEWSLHKDKILLKVPPIHSSAGNILPLKPNLALSENILSIFPVEPQKNYKDIYTVNITNLVLNQVIEWTSDFTESIVPQISMLMDVKGLENEVIIKTQRGIILNQSKVSIPVFFGFCALPKPMESRRYDYRMGFFTELATVKNFDTNNRIANITRWRLQKKNKDQLISVPIKPITFLMSPEIPKKWRPYIKAGIEEWLPAFKAAGFNNAIVVKEVESLDNWALHSISNSVVHWGQKRYLRGFEDSRGSTISKIIDHRSGEILKADIHLGSSLKSLTDNYFIRVGPMDKRSQKFPFPDDLLGSLIQELTAHEAGHAVGIMDGNFGEYSYPFEKMNDVKWLDTMGYTPSVMNYTRYNNIVQPEDSISPSLLIKKVGPADIYNIEWAYTEFSKSISENEKEETLEGMVRLQDSIPWYRYNNTLFEIIGPAASNEVVETKDPVRSTNMALKNIKRVIALLPIVCSDQKDNARLERLYKKTLKLWWNHMKHVLTLIGGYDIHYKSINQPGKLYTPINWKIQEEALDFLLENVFDPPHWLTEPEFEVRTMYSTYPDYVVSYQQQLLIDMLDAARFKRLNYLETLSDHKGSVRDYLTKLQTGLFKELSGNVVAKNRRKQEIQKTYIDMLVMVLEKKRMTFDAESKYFDYPDYIKGHIMEQLLILKAEIVGWLNNNKDAPTVGHWEFCLKKLNTLL</sequence>
<dbReference type="InterPro" id="IPR033413">
    <property type="entry name" value="DUF5117"/>
</dbReference>
<dbReference type="PANTHER" id="PTHR38478">
    <property type="entry name" value="PEPTIDASE M1A AND M12B"/>
    <property type="match status" value="1"/>
</dbReference>
<dbReference type="GO" id="GO:0006508">
    <property type="term" value="P:proteolysis"/>
    <property type="evidence" value="ECO:0007669"/>
    <property type="project" value="UniProtKB-KW"/>
</dbReference>
<name>A0A7W2M5H9_9FLAO</name>
<proteinExistence type="predicted"/>
<dbReference type="Pfam" id="PF16313">
    <property type="entry name" value="DUF4953"/>
    <property type="match status" value="1"/>
</dbReference>
<dbReference type="SUPFAM" id="SSF55486">
    <property type="entry name" value="Metalloproteases ('zincins'), catalytic domain"/>
    <property type="match status" value="1"/>
</dbReference>
<protein>
    <submittedName>
        <fullName evidence="3">Zinc-dependent metalloprotease</fullName>
    </submittedName>
</protein>
<gene>
    <name evidence="3" type="ORF">H3Z82_10190</name>
</gene>
<comment type="caution">
    <text evidence="3">The sequence shown here is derived from an EMBL/GenBank/DDBJ whole genome shotgun (WGS) entry which is preliminary data.</text>
</comment>
<dbReference type="RefSeq" id="WP_182205404.1">
    <property type="nucleotide sequence ID" value="NZ_JACGLT010000007.1"/>
</dbReference>
<keyword evidence="4" id="KW-1185">Reference proteome</keyword>
<feature type="domain" description="DUF5117" evidence="2">
    <location>
        <begin position="80"/>
        <end position="239"/>
    </location>
</feature>
<keyword evidence="3" id="KW-0378">Hydrolase</keyword>
<dbReference type="Proteomes" id="UP000541857">
    <property type="component" value="Unassembled WGS sequence"/>
</dbReference>
<evidence type="ECO:0000313" key="4">
    <source>
        <dbReference type="Proteomes" id="UP000541857"/>
    </source>
</evidence>
<evidence type="ECO:0000259" key="1">
    <source>
        <dbReference type="Pfam" id="PF16313"/>
    </source>
</evidence>
<keyword evidence="3" id="KW-0482">Metalloprotease</keyword>
<dbReference type="InterPro" id="IPR032534">
    <property type="entry name" value="EcxA_zinc-bd"/>
</dbReference>
<organism evidence="3 4">
    <name type="scientific">Gelidibacter maritimus</name>
    <dbReference type="NCBI Taxonomy" id="2761487"/>
    <lineage>
        <taxon>Bacteria</taxon>
        <taxon>Pseudomonadati</taxon>
        <taxon>Bacteroidota</taxon>
        <taxon>Flavobacteriia</taxon>
        <taxon>Flavobacteriales</taxon>
        <taxon>Flavobacteriaceae</taxon>
        <taxon>Gelidibacter</taxon>
    </lineage>
</organism>
<dbReference type="AlphaFoldDB" id="A0A7W2M5H9"/>
<accession>A0A7W2M5H9</accession>
<dbReference type="EMBL" id="JACGLT010000007">
    <property type="protein sequence ID" value="MBA6153095.1"/>
    <property type="molecule type" value="Genomic_DNA"/>
</dbReference>
<keyword evidence="3" id="KW-0645">Protease</keyword>
<dbReference type="PANTHER" id="PTHR38478:SF1">
    <property type="entry name" value="ZINC DEPENDENT METALLOPROTEASE DOMAIN LIPOPROTEIN"/>
    <property type="match status" value="1"/>
</dbReference>
<feature type="domain" description="EcxA zinc-binding" evidence="1">
    <location>
        <begin position="372"/>
        <end position="679"/>
    </location>
</feature>
<evidence type="ECO:0000313" key="3">
    <source>
        <dbReference type="EMBL" id="MBA6153095.1"/>
    </source>
</evidence>